<dbReference type="AlphaFoldDB" id="E5Y9X1"/>
<sequence>MSDAMVSVLDALDDPRALQGIRDEVLEMDLAVKRHMDRGLTPDEWAVAQAVREATQAALHSMDNMAK</sequence>
<keyword evidence="2" id="KW-1185">Reference proteome</keyword>
<name>E5Y9X1_BILW3</name>
<dbReference type="RefSeq" id="WP_005029278.1">
    <property type="nucleotide sequence ID" value="NZ_KE150238.1"/>
</dbReference>
<dbReference type="Gene3D" id="1.20.5.420">
    <property type="entry name" value="Immunoglobulin FC, subunit C"/>
    <property type="match status" value="1"/>
</dbReference>
<dbReference type="STRING" id="563192.HMPREF0179_02989"/>
<comment type="caution">
    <text evidence="1">The sequence shown here is derived from an EMBL/GenBank/DDBJ whole genome shotgun (WGS) entry which is preliminary data.</text>
</comment>
<organism evidence="1 2">
    <name type="scientific">Bilophila wadsworthia (strain 3_1_6)</name>
    <dbReference type="NCBI Taxonomy" id="563192"/>
    <lineage>
        <taxon>Bacteria</taxon>
        <taxon>Pseudomonadati</taxon>
        <taxon>Thermodesulfobacteriota</taxon>
        <taxon>Desulfovibrionia</taxon>
        <taxon>Desulfovibrionales</taxon>
        <taxon>Desulfovibrionaceae</taxon>
        <taxon>Bilophila</taxon>
    </lineage>
</organism>
<dbReference type="Proteomes" id="UP000006034">
    <property type="component" value="Unassembled WGS sequence"/>
</dbReference>
<dbReference type="GeneID" id="78084622"/>
<gene>
    <name evidence="1" type="ORF">HMPREF0179_02989</name>
</gene>
<dbReference type="eggNOG" id="ENOG503100P">
    <property type="taxonomic scope" value="Bacteria"/>
</dbReference>
<dbReference type="EMBL" id="ADCP02000001">
    <property type="protein sequence ID" value="EFV43248.1"/>
    <property type="molecule type" value="Genomic_DNA"/>
</dbReference>
<reference evidence="1 2" key="2">
    <citation type="submission" date="2013-04" db="EMBL/GenBank/DDBJ databases">
        <title>The Genome Sequence of Bilophila wadsworthia 3_1_6.</title>
        <authorList>
            <consortium name="The Broad Institute Genomics Platform"/>
            <person name="Earl A."/>
            <person name="Ward D."/>
            <person name="Feldgarden M."/>
            <person name="Gevers D."/>
            <person name="Sibley C."/>
            <person name="Strauss J."/>
            <person name="Allen-Vercoe E."/>
            <person name="Walker B."/>
            <person name="Young S."/>
            <person name="Zeng Q."/>
            <person name="Gargeya S."/>
            <person name="Fitzgerald M."/>
            <person name="Haas B."/>
            <person name="Abouelleil A."/>
            <person name="Allen A.W."/>
            <person name="Alvarado L."/>
            <person name="Arachchi H.M."/>
            <person name="Berlin A.M."/>
            <person name="Chapman S.B."/>
            <person name="Gainer-Dewar J."/>
            <person name="Goldberg J."/>
            <person name="Griggs A."/>
            <person name="Gujja S."/>
            <person name="Hansen M."/>
            <person name="Howarth C."/>
            <person name="Imamovic A."/>
            <person name="Ireland A."/>
            <person name="Larimer J."/>
            <person name="McCowan C."/>
            <person name="Murphy C."/>
            <person name="Pearson M."/>
            <person name="Poon T.W."/>
            <person name="Priest M."/>
            <person name="Roberts A."/>
            <person name="Saif S."/>
            <person name="Shea T."/>
            <person name="Sisk P."/>
            <person name="Sykes S."/>
            <person name="Wortman J."/>
            <person name="Nusbaum C."/>
            <person name="Birren B."/>
        </authorList>
    </citation>
    <scope>NUCLEOTIDE SEQUENCE [LARGE SCALE GENOMIC DNA]</scope>
    <source>
        <strain evidence="1 2">3_1_6</strain>
    </source>
</reference>
<reference evidence="1 2" key="1">
    <citation type="submission" date="2010-10" db="EMBL/GenBank/DDBJ databases">
        <authorList>
            <consortium name="The Broad Institute Genome Sequencing Platform"/>
            <person name="Ward D."/>
            <person name="Earl A."/>
            <person name="Feldgarden M."/>
            <person name="Young S.K."/>
            <person name="Gargeya S."/>
            <person name="Zeng Q."/>
            <person name="Alvarado L."/>
            <person name="Berlin A."/>
            <person name="Bochicchio J."/>
            <person name="Chapman S.B."/>
            <person name="Chen Z."/>
            <person name="Freedman E."/>
            <person name="Gellesch M."/>
            <person name="Goldberg J."/>
            <person name="Griggs A."/>
            <person name="Gujja S."/>
            <person name="Heilman E."/>
            <person name="Heiman D."/>
            <person name="Howarth C."/>
            <person name="Mehta T."/>
            <person name="Neiman D."/>
            <person name="Pearson M."/>
            <person name="Roberts A."/>
            <person name="Saif S."/>
            <person name="Shea T."/>
            <person name="Shenoy N."/>
            <person name="Sisk P."/>
            <person name="Stolte C."/>
            <person name="Sykes S."/>
            <person name="White J."/>
            <person name="Yandava C."/>
            <person name="Allen-Vercoe E."/>
            <person name="Sibley C."/>
            <person name="Ambrose C.E."/>
            <person name="Strauss J."/>
            <person name="Daigneault M."/>
            <person name="Haas B."/>
            <person name="Nusbaum C."/>
            <person name="Birren B."/>
        </authorList>
    </citation>
    <scope>NUCLEOTIDE SEQUENCE [LARGE SCALE GENOMIC DNA]</scope>
    <source>
        <strain evidence="1 2">3_1_6</strain>
    </source>
</reference>
<protein>
    <submittedName>
        <fullName evidence="1">Uncharacterized protein</fullName>
    </submittedName>
</protein>
<evidence type="ECO:0000313" key="1">
    <source>
        <dbReference type="EMBL" id="EFV43248.1"/>
    </source>
</evidence>
<proteinExistence type="predicted"/>
<dbReference type="HOGENOM" id="CLU_201706_0_0_7"/>
<accession>E5Y9X1</accession>
<evidence type="ECO:0000313" key="2">
    <source>
        <dbReference type="Proteomes" id="UP000006034"/>
    </source>
</evidence>